<dbReference type="PROSITE" id="PS50017">
    <property type="entry name" value="DEATH_DOMAIN"/>
    <property type="match status" value="1"/>
</dbReference>
<comment type="caution">
    <text evidence="3">The sequence shown here is derived from an EMBL/GenBank/DDBJ whole genome shotgun (WGS) entry which is preliminary data.</text>
</comment>
<evidence type="ECO:0000313" key="4">
    <source>
        <dbReference type="Proteomes" id="UP000478052"/>
    </source>
</evidence>
<dbReference type="CDD" id="cd01670">
    <property type="entry name" value="Death"/>
    <property type="match status" value="1"/>
</dbReference>
<dbReference type="PANTHER" id="PTHR13265:SF0">
    <property type="entry name" value="HPR1"/>
    <property type="match status" value="1"/>
</dbReference>
<evidence type="ECO:0000259" key="2">
    <source>
        <dbReference type="PROSITE" id="PS50017"/>
    </source>
</evidence>
<accession>A0A6G0YRA2</accession>
<feature type="region of interest" description="Disordered" evidence="1">
    <location>
        <begin position="378"/>
        <end position="399"/>
    </location>
</feature>
<sequence>MSVSKFREELKNILKEPNTTTITSIKKIVQENNYFSLSDADRRSILDQVLRCYVLDIVLSKPSNLYDVCNMWTSFTIDLVRNEMCTAIMPVVILSDMFDVTTMDVCEKMFDHVESNVNVLKEPQFFMACKNNLLRMCNDLLRRLSRSRNTVFCGRILLFLAKFFPFSERSGLNIVSEFNLENVTEYLDENHFDQTEDMPEDSIPEDETKSDIIIEKVNVDKNLYLKFWSLQDYFRNPNQCYKAEHWKLFISHTDFIFSTFQSHKLEHVNRMDSESAEQNMHYFPKYLTNQKLLELQLSDVNFRRYILIQFLLLFQYLDAPVKFKLDNFKIKPEQQEWIKNSITTIYELINNTPPDGVRFSEVVKNILQREEQWNKWKNDGCPEVTKRPPTSDQTDMPAPKRRLRRNLGDVIKNMTANNKVFLGDPELTKLWNLKPDNLEACKGPERDFLPSFDSFFQEAFEQLDPELCIENQYKKVNDGNFGWRALRLLARKSPHFFAQSNNPIHKLSEYLENMIKKTMSKEKVSINQGSDKHVSPNKEFKKESVIESEEVDIAEGIQDENENENNIEVEDKNKISKQIIDQVAAKIGEKWNVLAEKLGYQPDEIEFVKTIKTTPLDQATYLLEVWVEDAENPKPENLIYILEEIQLIEAANILKS</sequence>
<proteinExistence type="predicted"/>
<feature type="domain" description="Death" evidence="2">
    <location>
        <begin position="576"/>
        <end position="656"/>
    </location>
</feature>
<organism evidence="3 4">
    <name type="scientific">Aphis craccivora</name>
    <name type="common">Cowpea aphid</name>
    <dbReference type="NCBI Taxonomy" id="307492"/>
    <lineage>
        <taxon>Eukaryota</taxon>
        <taxon>Metazoa</taxon>
        <taxon>Ecdysozoa</taxon>
        <taxon>Arthropoda</taxon>
        <taxon>Hexapoda</taxon>
        <taxon>Insecta</taxon>
        <taxon>Pterygota</taxon>
        <taxon>Neoptera</taxon>
        <taxon>Paraneoptera</taxon>
        <taxon>Hemiptera</taxon>
        <taxon>Sternorrhyncha</taxon>
        <taxon>Aphidomorpha</taxon>
        <taxon>Aphidoidea</taxon>
        <taxon>Aphididae</taxon>
        <taxon>Aphidini</taxon>
        <taxon>Aphis</taxon>
        <taxon>Aphis</taxon>
    </lineage>
</organism>
<protein>
    <submittedName>
        <fullName evidence="3">THO complex subunit 1</fullName>
    </submittedName>
</protein>
<dbReference type="OrthoDB" id="10257415at2759"/>
<evidence type="ECO:0000256" key="1">
    <source>
        <dbReference type="SAM" id="MobiDB-lite"/>
    </source>
</evidence>
<dbReference type="SUPFAM" id="SSF47986">
    <property type="entry name" value="DEATH domain"/>
    <property type="match status" value="1"/>
</dbReference>
<gene>
    <name evidence="3" type="ORF">FWK35_00007031</name>
</gene>
<dbReference type="GO" id="GO:0000445">
    <property type="term" value="C:THO complex part of transcription export complex"/>
    <property type="evidence" value="ECO:0007669"/>
    <property type="project" value="TreeGrafter"/>
</dbReference>
<dbReference type="InterPro" id="IPR021861">
    <property type="entry name" value="THO_THOC1"/>
</dbReference>
<evidence type="ECO:0000313" key="3">
    <source>
        <dbReference type="EMBL" id="KAF0760143.1"/>
    </source>
</evidence>
<dbReference type="GO" id="GO:0006406">
    <property type="term" value="P:mRNA export from nucleus"/>
    <property type="evidence" value="ECO:0007669"/>
    <property type="project" value="TreeGrafter"/>
</dbReference>
<dbReference type="GO" id="GO:0007165">
    <property type="term" value="P:signal transduction"/>
    <property type="evidence" value="ECO:0007669"/>
    <property type="project" value="InterPro"/>
</dbReference>
<name>A0A6G0YRA2_APHCR</name>
<dbReference type="Gene3D" id="1.10.533.10">
    <property type="entry name" value="Death Domain, Fas"/>
    <property type="match status" value="1"/>
</dbReference>
<dbReference type="EMBL" id="VUJU01002776">
    <property type="protein sequence ID" value="KAF0760143.1"/>
    <property type="molecule type" value="Genomic_DNA"/>
</dbReference>
<dbReference type="Pfam" id="PF00531">
    <property type="entry name" value="Death"/>
    <property type="match status" value="1"/>
</dbReference>
<dbReference type="InterPro" id="IPR011029">
    <property type="entry name" value="DEATH-like_dom_sf"/>
</dbReference>
<keyword evidence="4" id="KW-1185">Reference proteome</keyword>
<dbReference type="PANTHER" id="PTHR13265">
    <property type="entry name" value="THO COMPLEX SUBUNIT 1"/>
    <property type="match status" value="1"/>
</dbReference>
<dbReference type="AlphaFoldDB" id="A0A6G0YRA2"/>
<reference evidence="3 4" key="1">
    <citation type="submission" date="2019-08" db="EMBL/GenBank/DDBJ databases">
        <title>Whole genome of Aphis craccivora.</title>
        <authorList>
            <person name="Voronova N.V."/>
            <person name="Shulinski R.S."/>
            <person name="Bandarenka Y.V."/>
            <person name="Zhorov D.G."/>
            <person name="Warner D."/>
        </authorList>
    </citation>
    <scope>NUCLEOTIDE SEQUENCE [LARGE SCALE GENOMIC DNA]</scope>
    <source>
        <strain evidence="3">180601</strain>
        <tissue evidence="3">Whole Body</tissue>
    </source>
</reference>
<dbReference type="InterPro" id="IPR000488">
    <property type="entry name" value="Death_dom"/>
</dbReference>
<dbReference type="Proteomes" id="UP000478052">
    <property type="component" value="Unassembled WGS sequence"/>
</dbReference>
<dbReference type="Pfam" id="PF11957">
    <property type="entry name" value="efThoc1"/>
    <property type="match status" value="1"/>
</dbReference>